<feature type="compositionally biased region" description="Gly residues" evidence="1">
    <location>
        <begin position="41"/>
        <end position="59"/>
    </location>
</feature>
<dbReference type="SMART" id="SM01163">
    <property type="entry name" value="DUF1785"/>
    <property type="match status" value="1"/>
</dbReference>
<feature type="compositionally biased region" description="Gly residues" evidence="1">
    <location>
        <begin position="118"/>
        <end position="150"/>
    </location>
</feature>
<dbReference type="Gene3D" id="3.40.50.2300">
    <property type="match status" value="1"/>
</dbReference>
<dbReference type="InterPro" id="IPR032473">
    <property type="entry name" value="Argonaute_Mid_dom"/>
</dbReference>
<reference evidence="4 5" key="1">
    <citation type="submission" date="2019-07" db="EMBL/GenBank/DDBJ databases">
        <title>Genomics analysis of Aphanomyces spp. identifies a new class of oomycete effector associated with host adaptation.</title>
        <authorList>
            <person name="Gaulin E."/>
        </authorList>
    </citation>
    <scope>NUCLEOTIDE SEQUENCE [LARGE SCALE GENOMIC DNA]</scope>
    <source>
        <strain evidence="4 5">ATCC 201684</strain>
    </source>
</reference>
<evidence type="ECO:0000259" key="2">
    <source>
        <dbReference type="PROSITE" id="PS50821"/>
    </source>
</evidence>
<dbReference type="Proteomes" id="UP000481153">
    <property type="component" value="Unassembled WGS sequence"/>
</dbReference>
<dbReference type="InterPro" id="IPR036397">
    <property type="entry name" value="RNaseH_sf"/>
</dbReference>
<dbReference type="Pfam" id="PF16486">
    <property type="entry name" value="ArgoN"/>
    <property type="match status" value="1"/>
</dbReference>
<organism evidence="4 5">
    <name type="scientific">Aphanomyces euteiches</name>
    <dbReference type="NCBI Taxonomy" id="100861"/>
    <lineage>
        <taxon>Eukaryota</taxon>
        <taxon>Sar</taxon>
        <taxon>Stramenopiles</taxon>
        <taxon>Oomycota</taxon>
        <taxon>Saprolegniomycetes</taxon>
        <taxon>Saprolegniales</taxon>
        <taxon>Verrucalvaceae</taxon>
        <taxon>Aphanomyces</taxon>
    </lineage>
</organism>
<dbReference type="InterPro" id="IPR032474">
    <property type="entry name" value="Argonaute_N"/>
</dbReference>
<dbReference type="Pfam" id="PF02171">
    <property type="entry name" value="Piwi"/>
    <property type="match status" value="1"/>
</dbReference>
<dbReference type="InterPro" id="IPR003165">
    <property type="entry name" value="Piwi"/>
</dbReference>
<feature type="domain" description="PAZ" evidence="2">
    <location>
        <begin position="386"/>
        <end position="494"/>
    </location>
</feature>
<dbReference type="Gene3D" id="2.170.260.10">
    <property type="entry name" value="paz domain"/>
    <property type="match status" value="1"/>
</dbReference>
<evidence type="ECO:0000313" key="5">
    <source>
        <dbReference type="Proteomes" id="UP000481153"/>
    </source>
</evidence>
<dbReference type="Pfam" id="PF02170">
    <property type="entry name" value="PAZ"/>
    <property type="match status" value="1"/>
</dbReference>
<dbReference type="PANTHER" id="PTHR22891">
    <property type="entry name" value="EUKARYOTIC TRANSLATION INITIATION FACTOR 2C"/>
    <property type="match status" value="1"/>
</dbReference>
<feature type="compositionally biased region" description="Basic and acidic residues" evidence="1">
    <location>
        <begin position="27"/>
        <end position="40"/>
    </location>
</feature>
<gene>
    <name evidence="4" type="ORF">Ae201684_002590</name>
</gene>
<dbReference type="InterPro" id="IPR036085">
    <property type="entry name" value="PAZ_dom_sf"/>
</dbReference>
<dbReference type="SUPFAM" id="SSF53098">
    <property type="entry name" value="Ribonuclease H-like"/>
    <property type="match status" value="1"/>
</dbReference>
<dbReference type="Pfam" id="PF16487">
    <property type="entry name" value="ArgoMid"/>
    <property type="match status" value="1"/>
</dbReference>
<dbReference type="GO" id="GO:0003723">
    <property type="term" value="F:RNA binding"/>
    <property type="evidence" value="ECO:0007669"/>
    <property type="project" value="InterPro"/>
</dbReference>
<evidence type="ECO:0000313" key="4">
    <source>
        <dbReference type="EMBL" id="KAF0742495.1"/>
    </source>
</evidence>
<dbReference type="InterPro" id="IPR014811">
    <property type="entry name" value="ArgoL1"/>
</dbReference>
<dbReference type="CDD" id="cd04657">
    <property type="entry name" value="Piwi_ago-like"/>
    <property type="match status" value="1"/>
</dbReference>
<dbReference type="SUPFAM" id="SSF101690">
    <property type="entry name" value="PAZ domain"/>
    <property type="match status" value="1"/>
</dbReference>
<dbReference type="PROSITE" id="PS50822">
    <property type="entry name" value="PIWI"/>
    <property type="match status" value="1"/>
</dbReference>
<dbReference type="InterPro" id="IPR045246">
    <property type="entry name" value="Piwi_ago-like"/>
</dbReference>
<dbReference type="AlphaFoldDB" id="A0A6G0XQ65"/>
<evidence type="ECO:0000256" key="1">
    <source>
        <dbReference type="SAM" id="MobiDB-lite"/>
    </source>
</evidence>
<feature type="domain" description="Piwi" evidence="3">
    <location>
        <begin position="663"/>
        <end position="964"/>
    </location>
</feature>
<dbReference type="EMBL" id="VJMJ01000027">
    <property type="protein sequence ID" value="KAF0742495.1"/>
    <property type="molecule type" value="Genomic_DNA"/>
</dbReference>
<accession>A0A6G0XQ65</accession>
<feature type="compositionally biased region" description="Gly residues" evidence="1">
    <location>
        <begin position="76"/>
        <end position="87"/>
    </location>
</feature>
<evidence type="ECO:0000259" key="3">
    <source>
        <dbReference type="PROSITE" id="PS50822"/>
    </source>
</evidence>
<keyword evidence="5" id="KW-1185">Reference proteome</keyword>
<dbReference type="PROSITE" id="PS50821">
    <property type="entry name" value="PAZ"/>
    <property type="match status" value="1"/>
</dbReference>
<comment type="caution">
    <text evidence="4">The sequence shown here is derived from an EMBL/GenBank/DDBJ whole genome shotgun (WGS) entry which is preliminary data.</text>
</comment>
<protein>
    <recommendedName>
        <fullName evidence="6">Piwi domain-containing protein</fullName>
    </recommendedName>
</protein>
<dbReference type="InterPro" id="IPR003100">
    <property type="entry name" value="PAZ_dom"/>
</dbReference>
<proteinExistence type="predicted"/>
<feature type="region of interest" description="Disordered" evidence="1">
    <location>
        <begin position="1"/>
        <end position="164"/>
    </location>
</feature>
<sequence>MSGRPPNRSRSRSPQRRGYAPSRSPPRRQDDRGGGYDDQRGYGGGGGGRGYGGGGGDRGYGGRDDRGGYDRDDRGGGGYGRGGGGYGGRDDRGGGGGYGGRDDRGGGGGYGGRDDRGGGGGRFGGGGGGGRFGGGRDGGRGFGGRGGGGNFSIPSGPPPEPVKSQLLAPQVDTLFPCRPAFGSHGQPIVVWTNYYQVDLKPGQGDIYHYDVVFCPHGATPTQSLPVKELCLKVLGLLIAKLKEEFPTSTVVSDGRRNIYTPTQLPFDNRVYVISEVFESGKSKEWDVHVKAADPVAIPMSQVEQFFSGQLNFTPYEAIMALDIALRASANIRFTAVGRNFFSPANKASLGEGAELWYGYHQSLRPTQTRLALNIDVAATAFIEQMSLPDYIQKVMGDRINWSDPGFIKQAARILKSVKVRVTHRPIKKEFKITGLSSSAAKDTFFTKEDGSQMSISEYFALTYQALRHPEWPCAQIGKKSKPQFLPLEVCETIGGQKVTRKETPNQVANIIKYTCTKPEERRRKIEDQIANAHFEADNCLEAFGATINPKMLAVQARQLPDPELVYARNSIERPRDGTWNLRGKGFFEGKELLSFAILNLGNPRDDRPIEDFFRALVQQLDAVNMQGPRGPRPPLLTRNRQSVEELFQEAIYAAEQTFGSRPRVIFAVNGVGDSVAYMDLKRASDVTFGIPSQCMLAKHIQKKSPQYIANLLLKVNMKLGGRNSICRADLPKVSECPTIIFGCDVTHPGPGNKSQPSIASCVATMDKYASHHAACVRKQGSRVEYIEDLESMVNELLKRFYQSTHVKPERILIYRDGLSDGQFHNVLTKEVAAIRAACEKLDPDYKPPITYVVVQKRHHTRIFPTQAHECDRSGNCKAGTVVDTGICHPTEYDFFLMSHSGLQGTSRPGHYHVLLDEINFHPDELQTLTYHLCYTFARCTRAVGVVPTIYYAHLVAERARLFVVDSSDGGSTVDGTFVESTGRLMEVHRDLLNVMYYL</sequence>
<dbReference type="InterPro" id="IPR032472">
    <property type="entry name" value="ArgoL2"/>
</dbReference>
<dbReference type="InterPro" id="IPR012337">
    <property type="entry name" value="RNaseH-like_sf"/>
</dbReference>
<dbReference type="Gene3D" id="3.30.420.10">
    <property type="entry name" value="Ribonuclease H-like superfamily/Ribonuclease H"/>
    <property type="match status" value="1"/>
</dbReference>
<evidence type="ECO:0008006" key="6">
    <source>
        <dbReference type="Google" id="ProtNLM"/>
    </source>
</evidence>
<dbReference type="Pfam" id="PF08699">
    <property type="entry name" value="ArgoL1"/>
    <property type="match status" value="1"/>
</dbReference>
<dbReference type="VEuPathDB" id="FungiDB:AeMF1_005148"/>
<feature type="compositionally biased region" description="Basic and acidic residues" evidence="1">
    <location>
        <begin position="60"/>
        <end position="75"/>
    </location>
</feature>
<name>A0A6G0XQ65_9STRA</name>
<dbReference type="Pfam" id="PF16488">
    <property type="entry name" value="ArgoL2"/>
    <property type="match status" value="1"/>
</dbReference>
<dbReference type="SMART" id="SM00950">
    <property type="entry name" value="Piwi"/>
    <property type="match status" value="1"/>
</dbReference>
<dbReference type="CDD" id="cd02846">
    <property type="entry name" value="PAZ_argonaute_like"/>
    <property type="match status" value="1"/>
</dbReference>